<comment type="caution">
    <text evidence="8">The sequence shown here is derived from an EMBL/GenBank/DDBJ whole genome shotgun (WGS) entry which is preliminary data.</text>
</comment>
<dbReference type="InterPro" id="IPR002751">
    <property type="entry name" value="CbiM/NikMN"/>
</dbReference>
<evidence type="ECO:0000256" key="2">
    <source>
        <dbReference type="ARBA" id="ARBA00022448"/>
    </source>
</evidence>
<keyword evidence="4 7" id="KW-0812">Transmembrane</keyword>
<protein>
    <submittedName>
        <fullName evidence="8">Uncharacterized protein</fullName>
    </submittedName>
</protein>
<dbReference type="Proteomes" id="UP000004263">
    <property type="component" value="Unassembled WGS sequence"/>
</dbReference>
<reference evidence="8 9" key="1">
    <citation type="submission" date="2006-03" db="EMBL/GenBank/DDBJ databases">
        <authorList>
            <person name="Pinhassi J."/>
            <person name="Pedros-Alio C."/>
            <person name="Ferriera S."/>
            <person name="Johnson J."/>
            <person name="Kravitz S."/>
            <person name="Halpern A."/>
            <person name="Remington K."/>
            <person name="Beeson K."/>
            <person name="Tran B."/>
            <person name="Rogers Y.-H."/>
            <person name="Friedman R."/>
            <person name="Venter J.C."/>
        </authorList>
    </citation>
    <scope>NUCLEOTIDE SEQUENCE [LARGE SCALE GENOMIC DNA]</scope>
    <source>
        <strain evidence="8 9">RED65</strain>
    </source>
</reference>
<feature type="transmembrane region" description="Helical" evidence="7">
    <location>
        <begin position="105"/>
        <end position="127"/>
    </location>
</feature>
<feature type="transmembrane region" description="Helical" evidence="7">
    <location>
        <begin position="180"/>
        <end position="203"/>
    </location>
</feature>
<dbReference type="Gene3D" id="1.10.1760.20">
    <property type="match status" value="1"/>
</dbReference>
<evidence type="ECO:0000256" key="1">
    <source>
        <dbReference type="ARBA" id="ARBA00004651"/>
    </source>
</evidence>
<feature type="transmembrane region" description="Helical" evidence="7">
    <location>
        <begin position="41"/>
        <end position="59"/>
    </location>
</feature>
<gene>
    <name evidence="8" type="ORF">RED65_06292</name>
</gene>
<keyword evidence="2" id="KW-0813">Transport</keyword>
<proteinExistence type="predicted"/>
<dbReference type="EMBL" id="AAQH01000014">
    <property type="protein sequence ID" value="EAT11735.1"/>
    <property type="molecule type" value="Genomic_DNA"/>
</dbReference>
<organism evidence="8 9">
    <name type="scientific">Bermanella marisrubri</name>
    <dbReference type="NCBI Taxonomy" id="207949"/>
    <lineage>
        <taxon>Bacteria</taxon>
        <taxon>Pseudomonadati</taxon>
        <taxon>Pseudomonadota</taxon>
        <taxon>Gammaproteobacteria</taxon>
        <taxon>Oceanospirillales</taxon>
        <taxon>Oceanospirillaceae</taxon>
        <taxon>Bermanella</taxon>
    </lineage>
</organism>
<dbReference type="AlphaFoldDB" id="Q1N0C9"/>
<accession>Q1N0C9</accession>
<dbReference type="GO" id="GO:0005886">
    <property type="term" value="C:plasma membrane"/>
    <property type="evidence" value="ECO:0007669"/>
    <property type="project" value="UniProtKB-SubCell"/>
</dbReference>
<dbReference type="GO" id="GO:0000041">
    <property type="term" value="P:transition metal ion transport"/>
    <property type="evidence" value="ECO:0007669"/>
    <property type="project" value="InterPro"/>
</dbReference>
<evidence type="ECO:0000256" key="6">
    <source>
        <dbReference type="ARBA" id="ARBA00023136"/>
    </source>
</evidence>
<keyword evidence="5 7" id="KW-1133">Transmembrane helix</keyword>
<feature type="transmembrane region" description="Helical" evidence="7">
    <location>
        <begin position="12"/>
        <end position="29"/>
    </location>
</feature>
<dbReference type="Pfam" id="PF01891">
    <property type="entry name" value="CbiM"/>
    <property type="match status" value="1"/>
</dbReference>
<evidence type="ECO:0000256" key="3">
    <source>
        <dbReference type="ARBA" id="ARBA00022475"/>
    </source>
</evidence>
<evidence type="ECO:0000256" key="5">
    <source>
        <dbReference type="ARBA" id="ARBA00022989"/>
    </source>
</evidence>
<keyword evidence="6 7" id="KW-0472">Membrane</keyword>
<dbReference type="STRING" id="207949.RED65_06292"/>
<name>Q1N0C9_9GAMM</name>
<feature type="transmembrane region" description="Helical" evidence="7">
    <location>
        <begin position="139"/>
        <end position="168"/>
    </location>
</feature>
<dbReference type="HOGENOM" id="CLU_081268_1_0_6"/>
<comment type="subcellular location">
    <subcellularLocation>
        <location evidence="1">Cell membrane</location>
        <topology evidence="1">Multi-pass membrane protein</topology>
    </subcellularLocation>
</comment>
<keyword evidence="9" id="KW-1185">Reference proteome</keyword>
<evidence type="ECO:0000313" key="9">
    <source>
        <dbReference type="Proteomes" id="UP000004263"/>
    </source>
</evidence>
<evidence type="ECO:0000256" key="4">
    <source>
        <dbReference type="ARBA" id="ARBA00022692"/>
    </source>
</evidence>
<evidence type="ECO:0000256" key="7">
    <source>
        <dbReference type="SAM" id="Phobius"/>
    </source>
</evidence>
<dbReference type="RefSeq" id="WP_007016505.1">
    <property type="nucleotide sequence ID" value="NZ_AAQH01000014.1"/>
</dbReference>
<feature type="transmembrane region" description="Helical" evidence="7">
    <location>
        <begin position="71"/>
        <end position="98"/>
    </location>
</feature>
<sequence>MSIEPGLLPDWFLWTLLLLTMPFVVWVLTRINWVALQQRPFLQHIFYIACISLAVLWSIRAGLSSGLGIHFMGLTAATLLMGWPLAMLAGLLSLMLVGFMGLESYAAFGVNYVFNVVLPVASSWWILQWVQRTLPANPFVYIFLCGFFNGAIAILLVALSTSLMLGGLEIYSWQQVYQEYLMYLPLMLFPEAFVNGMVVAGIMGTKPELLSSFDVDKYFSDD</sequence>
<evidence type="ECO:0000313" key="8">
    <source>
        <dbReference type="EMBL" id="EAT11735.1"/>
    </source>
</evidence>
<keyword evidence="3" id="KW-1003">Cell membrane</keyword>